<organism evidence="8 9">
    <name type="scientific">Sphingomonas oleivorans</name>
    <dbReference type="NCBI Taxonomy" id="1735121"/>
    <lineage>
        <taxon>Bacteria</taxon>
        <taxon>Pseudomonadati</taxon>
        <taxon>Pseudomonadota</taxon>
        <taxon>Alphaproteobacteria</taxon>
        <taxon>Sphingomonadales</taxon>
        <taxon>Sphingomonadaceae</taxon>
        <taxon>Sphingomonas</taxon>
    </lineage>
</organism>
<evidence type="ECO:0000256" key="3">
    <source>
        <dbReference type="ARBA" id="ARBA00023082"/>
    </source>
</evidence>
<dbReference type="InterPro" id="IPR013324">
    <property type="entry name" value="RNA_pol_sigma_r3/r4-like"/>
</dbReference>
<dbReference type="SUPFAM" id="SSF88946">
    <property type="entry name" value="Sigma2 domain of RNA polymerase sigma factors"/>
    <property type="match status" value="1"/>
</dbReference>
<evidence type="ECO:0000313" key="9">
    <source>
        <dbReference type="Proteomes" id="UP000244162"/>
    </source>
</evidence>
<dbReference type="RefSeq" id="WP_107966506.1">
    <property type="nucleotide sequence ID" value="NZ_NWBU01000004.1"/>
</dbReference>
<evidence type="ECO:0000256" key="1">
    <source>
        <dbReference type="ARBA" id="ARBA00010641"/>
    </source>
</evidence>
<dbReference type="SUPFAM" id="SSF88659">
    <property type="entry name" value="Sigma3 and sigma4 domains of RNA polymerase sigma factors"/>
    <property type="match status" value="1"/>
</dbReference>
<keyword evidence="2" id="KW-0805">Transcription regulation</keyword>
<dbReference type="OrthoDB" id="9794372at2"/>
<comment type="caution">
    <text evidence="8">The sequence shown here is derived from an EMBL/GenBank/DDBJ whole genome shotgun (WGS) entry which is preliminary data.</text>
</comment>
<dbReference type="InterPro" id="IPR013249">
    <property type="entry name" value="RNA_pol_sigma70_r4_t2"/>
</dbReference>
<dbReference type="Pfam" id="PF04542">
    <property type="entry name" value="Sigma70_r2"/>
    <property type="match status" value="1"/>
</dbReference>
<gene>
    <name evidence="8" type="ORF">CLG96_03930</name>
</gene>
<feature type="domain" description="RNA polymerase sigma factor 70 region 4 type 2" evidence="7">
    <location>
        <begin position="109"/>
        <end position="158"/>
    </location>
</feature>
<keyword evidence="9" id="KW-1185">Reference proteome</keyword>
<dbReference type="PANTHER" id="PTHR43133:SF63">
    <property type="entry name" value="RNA POLYMERASE SIGMA FACTOR FECI-RELATED"/>
    <property type="match status" value="1"/>
</dbReference>
<dbReference type="Proteomes" id="UP000244162">
    <property type="component" value="Unassembled WGS sequence"/>
</dbReference>
<evidence type="ECO:0000256" key="2">
    <source>
        <dbReference type="ARBA" id="ARBA00023015"/>
    </source>
</evidence>
<comment type="similarity">
    <text evidence="1">Belongs to the sigma-70 factor family. ECF subfamily.</text>
</comment>
<dbReference type="Pfam" id="PF08281">
    <property type="entry name" value="Sigma70_r4_2"/>
    <property type="match status" value="1"/>
</dbReference>
<protein>
    <submittedName>
        <fullName evidence="8">RNA polymerase subunit sigma-70</fullName>
    </submittedName>
</protein>
<dbReference type="AlphaFoldDB" id="A0A2T5G293"/>
<evidence type="ECO:0000313" key="8">
    <source>
        <dbReference type="EMBL" id="PTQ13273.1"/>
    </source>
</evidence>
<evidence type="ECO:0000256" key="5">
    <source>
        <dbReference type="SAM" id="MobiDB-lite"/>
    </source>
</evidence>
<evidence type="ECO:0000256" key="4">
    <source>
        <dbReference type="ARBA" id="ARBA00023163"/>
    </source>
</evidence>
<dbReference type="InterPro" id="IPR014284">
    <property type="entry name" value="RNA_pol_sigma-70_dom"/>
</dbReference>
<evidence type="ECO:0000259" key="7">
    <source>
        <dbReference type="Pfam" id="PF08281"/>
    </source>
</evidence>
<dbReference type="InterPro" id="IPR013325">
    <property type="entry name" value="RNA_pol_sigma_r2"/>
</dbReference>
<name>A0A2T5G293_9SPHN</name>
<proteinExistence type="inferred from homology"/>
<keyword evidence="3" id="KW-0731">Sigma factor</keyword>
<sequence>MDDLTDRLAWFKTVILPHQRSLRGRLRLIAPAGFDLDDLVAETLARAYAVEDWRRITKGRAYLFTIARNLLMDFARREAVVSFDFVADLDMLQIDHSTEAALSARDELRQLQRIIDGLPPQCRNVFLLRRVHERSLGEIAEEMGLSVSTVEKHLAKAVMLVTRAMAESEDSGVERSFQAPGRAAEDRRGGRPLRR</sequence>
<dbReference type="GO" id="GO:0003677">
    <property type="term" value="F:DNA binding"/>
    <property type="evidence" value="ECO:0007669"/>
    <property type="project" value="InterPro"/>
</dbReference>
<dbReference type="Gene3D" id="1.10.10.10">
    <property type="entry name" value="Winged helix-like DNA-binding domain superfamily/Winged helix DNA-binding domain"/>
    <property type="match status" value="1"/>
</dbReference>
<dbReference type="GO" id="GO:0006352">
    <property type="term" value="P:DNA-templated transcription initiation"/>
    <property type="evidence" value="ECO:0007669"/>
    <property type="project" value="InterPro"/>
</dbReference>
<dbReference type="NCBIfam" id="TIGR02937">
    <property type="entry name" value="sigma70-ECF"/>
    <property type="match status" value="1"/>
</dbReference>
<accession>A0A2T5G293</accession>
<dbReference type="CDD" id="cd06171">
    <property type="entry name" value="Sigma70_r4"/>
    <property type="match status" value="1"/>
</dbReference>
<dbReference type="InterPro" id="IPR007627">
    <property type="entry name" value="RNA_pol_sigma70_r2"/>
</dbReference>
<dbReference type="InterPro" id="IPR036388">
    <property type="entry name" value="WH-like_DNA-bd_sf"/>
</dbReference>
<dbReference type="PANTHER" id="PTHR43133">
    <property type="entry name" value="RNA POLYMERASE ECF-TYPE SIGMA FACTO"/>
    <property type="match status" value="1"/>
</dbReference>
<dbReference type="InterPro" id="IPR039425">
    <property type="entry name" value="RNA_pol_sigma-70-like"/>
</dbReference>
<dbReference type="Gene3D" id="1.10.1740.10">
    <property type="match status" value="1"/>
</dbReference>
<feature type="region of interest" description="Disordered" evidence="5">
    <location>
        <begin position="168"/>
        <end position="195"/>
    </location>
</feature>
<feature type="domain" description="RNA polymerase sigma-70 region 2" evidence="6">
    <location>
        <begin position="17"/>
        <end position="78"/>
    </location>
</feature>
<evidence type="ECO:0000259" key="6">
    <source>
        <dbReference type="Pfam" id="PF04542"/>
    </source>
</evidence>
<keyword evidence="4" id="KW-0804">Transcription</keyword>
<dbReference type="EMBL" id="NWBU01000004">
    <property type="protein sequence ID" value="PTQ13273.1"/>
    <property type="molecule type" value="Genomic_DNA"/>
</dbReference>
<reference evidence="8 9" key="1">
    <citation type="submission" date="2017-09" db="EMBL/GenBank/DDBJ databases">
        <title>Sphingomonas panjinensis sp.nov., isolated from oil-contaminated soil.</title>
        <authorList>
            <person name="Wang L."/>
            <person name="Chen L."/>
        </authorList>
    </citation>
    <scope>NUCLEOTIDE SEQUENCE [LARGE SCALE GENOMIC DNA]</scope>
    <source>
        <strain evidence="8 9">FW-11</strain>
    </source>
</reference>
<dbReference type="GO" id="GO:0016987">
    <property type="term" value="F:sigma factor activity"/>
    <property type="evidence" value="ECO:0007669"/>
    <property type="project" value="UniProtKB-KW"/>
</dbReference>